<comment type="similarity">
    <text evidence="2 4">Belongs to the SPP2 family.</text>
</comment>
<feature type="region of interest" description="Disordered" evidence="5">
    <location>
        <begin position="1"/>
        <end position="72"/>
    </location>
</feature>
<organism evidence="7 8">
    <name type="scientific">Sugiyamaella lignohabitans</name>
    <dbReference type="NCBI Taxonomy" id="796027"/>
    <lineage>
        <taxon>Eukaryota</taxon>
        <taxon>Fungi</taxon>
        <taxon>Dikarya</taxon>
        <taxon>Ascomycota</taxon>
        <taxon>Saccharomycotina</taxon>
        <taxon>Dipodascomycetes</taxon>
        <taxon>Dipodascales</taxon>
        <taxon>Trichomonascaceae</taxon>
        <taxon>Sugiyamaella</taxon>
    </lineage>
</organism>
<evidence type="ECO:0000256" key="3">
    <source>
        <dbReference type="ARBA" id="ARBA00023242"/>
    </source>
</evidence>
<evidence type="ECO:0000256" key="1">
    <source>
        <dbReference type="ARBA" id="ARBA00004123"/>
    </source>
</evidence>
<keyword evidence="4" id="KW-0508">mRNA splicing</keyword>
<evidence type="ECO:0000256" key="5">
    <source>
        <dbReference type="SAM" id="MobiDB-lite"/>
    </source>
</evidence>
<dbReference type="PANTHER" id="PTHR15818:SF2">
    <property type="entry name" value="G-PATCH DOMAIN AND KOW MOTIFS-CONTAINING PROTEIN"/>
    <property type="match status" value="1"/>
</dbReference>
<name>A0A161HJJ9_9ASCO</name>
<evidence type="ECO:0000313" key="7">
    <source>
        <dbReference type="EMBL" id="ANB12897.1"/>
    </source>
</evidence>
<evidence type="ECO:0000256" key="4">
    <source>
        <dbReference type="RuleBase" id="RU369096"/>
    </source>
</evidence>
<feature type="domain" description="Spp2/MOS2 G-patch" evidence="6">
    <location>
        <begin position="186"/>
        <end position="239"/>
    </location>
</feature>
<dbReference type="GeneID" id="30032948"/>
<keyword evidence="4" id="KW-0507">mRNA processing</keyword>
<feature type="region of interest" description="Disordered" evidence="5">
    <location>
        <begin position="112"/>
        <end position="164"/>
    </location>
</feature>
<dbReference type="AlphaFoldDB" id="A0A161HJJ9"/>
<feature type="compositionally biased region" description="Basic and acidic residues" evidence="5">
    <location>
        <begin position="120"/>
        <end position="134"/>
    </location>
</feature>
<dbReference type="PANTHER" id="PTHR15818">
    <property type="entry name" value="G PATCH AND KOW-CONTAINING"/>
    <property type="match status" value="1"/>
</dbReference>
<feature type="compositionally biased region" description="Polar residues" evidence="5">
    <location>
        <begin position="147"/>
        <end position="156"/>
    </location>
</feature>
<evidence type="ECO:0000313" key="8">
    <source>
        <dbReference type="Proteomes" id="UP000189580"/>
    </source>
</evidence>
<feature type="compositionally biased region" description="Basic and acidic residues" evidence="5">
    <location>
        <begin position="427"/>
        <end position="449"/>
    </location>
</feature>
<keyword evidence="4" id="KW-0747">Spliceosome</keyword>
<sequence length="449" mass="51508">MKGFTLKGATKSRSIPKTENKRVGLGGHDSDSEDDASHTGKQIIESVDATGVSVKNPKLEKKPPKEDLIIAPVANRDWREQAYKRHGVGSGTVNGLPRPNNVAIPEQEEKMQYGLNIPTKRPETGVSVDEKPNEPEITENNETSESQTGVNITASSDIHMDDDEDEIEPPLLTEAQAYYEDVTSRPDAPDLAAYERVPVEEFGAALLRGMGWKGPSEDDKRAIEHETRRPAFLGLGAQQVPNSGTEELGSWGAGASKKAAKVERTYVPVVKINKATGEIVNEDEEGDNDKSKSRPTSRRETDHRKDESRDRRRERDEDRTIGRSDRESHRERDRERDKDRETRRDRYRDDYKERTRDRYRDRERERDRGDSTRARDKESERDKRTRGNGDRYREIREDRDSQYRKGESKRRGSFDYDSDSSSKKRATYRDSSHSTSDSRSRPRYDSHRR</sequence>
<dbReference type="KEGG" id="slb:AWJ20_1175"/>
<dbReference type="EMBL" id="CP014501">
    <property type="protein sequence ID" value="ANB12897.1"/>
    <property type="molecule type" value="Genomic_DNA"/>
</dbReference>
<dbReference type="OrthoDB" id="5577072at2759"/>
<evidence type="ECO:0000256" key="2">
    <source>
        <dbReference type="ARBA" id="ARBA00008576"/>
    </source>
</evidence>
<dbReference type="GO" id="GO:0000398">
    <property type="term" value="P:mRNA splicing, via spliceosome"/>
    <property type="evidence" value="ECO:0007669"/>
    <property type="project" value="UniProtKB-UniRule"/>
</dbReference>
<protein>
    <recommendedName>
        <fullName evidence="4">Pre-mRNA-splicing factor</fullName>
    </recommendedName>
</protein>
<dbReference type="Pfam" id="PF12656">
    <property type="entry name" value="G-patch_2"/>
    <property type="match status" value="1"/>
</dbReference>
<dbReference type="GO" id="GO:0005681">
    <property type="term" value="C:spliceosomal complex"/>
    <property type="evidence" value="ECO:0007669"/>
    <property type="project" value="UniProtKB-UniRule"/>
</dbReference>
<keyword evidence="3 4" id="KW-0539">Nucleus</keyword>
<dbReference type="RefSeq" id="XP_018735374.1">
    <property type="nucleotide sequence ID" value="XM_018878029.1"/>
</dbReference>
<gene>
    <name evidence="7" type="primary">SPP2</name>
    <name evidence="7" type="ORF">AWJ20_1175</name>
</gene>
<proteinExistence type="inferred from homology"/>
<comment type="function">
    <text evidence="4">Involved in spliceosome maturation and the first step of pre-mRNA splicing.</text>
</comment>
<dbReference type="InterPro" id="IPR045166">
    <property type="entry name" value="Spp2-like"/>
</dbReference>
<comment type="subcellular location">
    <subcellularLocation>
        <location evidence="1 4">Nucleus</location>
    </subcellularLocation>
</comment>
<evidence type="ECO:0000259" key="6">
    <source>
        <dbReference type="Pfam" id="PF12656"/>
    </source>
</evidence>
<feature type="compositionally biased region" description="Basic and acidic residues" evidence="5">
    <location>
        <begin position="288"/>
        <end position="414"/>
    </location>
</feature>
<reference evidence="7 8" key="1">
    <citation type="submission" date="2016-02" db="EMBL/GenBank/DDBJ databases">
        <title>Complete genome sequence and transcriptome regulation of the pentose utilising yeast Sugiyamaella lignohabitans.</title>
        <authorList>
            <person name="Bellasio M."/>
            <person name="Peymann A."/>
            <person name="Valli M."/>
            <person name="Sipitzky M."/>
            <person name="Graf A."/>
            <person name="Sauer M."/>
            <person name="Marx H."/>
            <person name="Mattanovich D."/>
        </authorList>
    </citation>
    <scope>NUCLEOTIDE SEQUENCE [LARGE SCALE GENOMIC DNA]</scope>
    <source>
        <strain evidence="7 8">CBS 10342</strain>
    </source>
</reference>
<dbReference type="Proteomes" id="UP000189580">
    <property type="component" value="Chromosome a"/>
</dbReference>
<feature type="region of interest" description="Disordered" evidence="5">
    <location>
        <begin position="228"/>
        <end position="449"/>
    </location>
</feature>
<accession>A0A161HJJ9</accession>
<keyword evidence="8" id="KW-1185">Reference proteome</keyword>
<dbReference type="InterPro" id="IPR026822">
    <property type="entry name" value="Spp2/MOS2_G-patch"/>
</dbReference>
<feature type="compositionally biased region" description="Basic and acidic residues" evidence="5">
    <location>
        <begin position="57"/>
        <end position="68"/>
    </location>
</feature>